<comment type="caution">
    <text evidence="8">The sequence shown here is derived from an EMBL/GenBank/DDBJ whole genome shotgun (WGS) entry which is preliminary data.</text>
</comment>
<proteinExistence type="inferred from homology"/>
<feature type="domain" description="Survival protein SurE-like phosphatase/nucleotidase" evidence="7">
    <location>
        <begin position="26"/>
        <end position="219"/>
    </location>
</feature>
<feature type="signal peptide" evidence="6">
    <location>
        <begin position="1"/>
        <end position="23"/>
    </location>
</feature>
<dbReference type="InterPro" id="IPR002828">
    <property type="entry name" value="SurE-like_Pase/nucleotidase"/>
</dbReference>
<dbReference type="EMBL" id="SNXY01000009">
    <property type="protein sequence ID" value="TDP83278.1"/>
    <property type="molecule type" value="Genomic_DNA"/>
</dbReference>
<gene>
    <name evidence="8" type="ORF">EDD54_3237</name>
</gene>
<dbReference type="InterPro" id="IPR036523">
    <property type="entry name" value="SurE-like_sf"/>
</dbReference>
<dbReference type="SUPFAM" id="SSF64167">
    <property type="entry name" value="SurE-like"/>
    <property type="match status" value="1"/>
</dbReference>
<organism evidence="8 9">
    <name type="scientific">Oharaeibacter diazotrophicus</name>
    <dbReference type="NCBI Taxonomy" id="1920512"/>
    <lineage>
        <taxon>Bacteria</taxon>
        <taxon>Pseudomonadati</taxon>
        <taxon>Pseudomonadota</taxon>
        <taxon>Alphaproteobacteria</taxon>
        <taxon>Hyphomicrobiales</taxon>
        <taxon>Pleomorphomonadaceae</taxon>
        <taxon>Oharaeibacter</taxon>
    </lineage>
</organism>
<dbReference type="Proteomes" id="UP000294547">
    <property type="component" value="Unassembled WGS sequence"/>
</dbReference>
<comment type="catalytic activity">
    <reaction evidence="1">
        <text>a ribonucleoside 5'-phosphate + H2O = a ribonucleoside + phosphate</text>
        <dbReference type="Rhea" id="RHEA:12484"/>
        <dbReference type="ChEBI" id="CHEBI:15377"/>
        <dbReference type="ChEBI" id="CHEBI:18254"/>
        <dbReference type="ChEBI" id="CHEBI:43474"/>
        <dbReference type="ChEBI" id="CHEBI:58043"/>
        <dbReference type="EC" id="3.1.3.5"/>
    </reaction>
</comment>
<dbReference type="NCBIfam" id="TIGR00087">
    <property type="entry name" value="surE"/>
    <property type="match status" value="1"/>
</dbReference>
<dbReference type="PANTHER" id="PTHR30457:SF0">
    <property type="entry name" value="PHOSPHATASE, PUTATIVE (AFU_ORTHOLOGUE AFUA_4G01070)-RELATED"/>
    <property type="match status" value="1"/>
</dbReference>
<dbReference type="GO" id="GO:0046872">
    <property type="term" value="F:metal ion binding"/>
    <property type="evidence" value="ECO:0007669"/>
    <property type="project" value="UniProtKB-KW"/>
</dbReference>
<keyword evidence="9" id="KW-1185">Reference proteome</keyword>
<dbReference type="AlphaFoldDB" id="A0A4V3CVP0"/>
<dbReference type="Pfam" id="PF01975">
    <property type="entry name" value="SurE"/>
    <property type="match status" value="1"/>
</dbReference>
<feature type="chain" id="PRO_5020910899" description="5'-nucleotidase" evidence="6">
    <location>
        <begin position="24"/>
        <end position="288"/>
    </location>
</feature>
<protein>
    <recommendedName>
        <fullName evidence="3">5'-nucleotidase</fullName>
        <ecNumber evidence="3">3.1.3.5</ecNumber>
    </recommendedName>
</protein>
<dbReference type="PANTHER" id="PTHR30457">
    <property type="entry name" value="5'-NUCLEOTIDASE SURE"/>
    <property type="match status" value="1"/>
</dbReference>
<dbReference type="Gene3D" id="3.40.1210.10">
    <property type="entry name" value="Survival protein SurE-like phosphatase/nucleotidase"/>
    <property type="match status" value="1"/>
</dbReference>
<dbReference type="OrthoDB" id="9780815at2"/>
<evidence type="ECO:0000256" key="1">
    <source>
        <dbReference type="ARBA" id="ARBA00000815"/>
    </source>
</evidence>
<keyword evidence="4" id="KW-0479">Metal-binding</keyword>
<dbReference type="RefSeq" id="WP_126538085.1">
    <property type="nucleotide sequence ID" value="NZ_BSPM01000009.1"/>
</dbReference>
<comment type="similarity">
    <text evidence="2">Belongs to the SurE nucleotidase family.</text>
</comment>
<evidence type="ECO:0000256" key="5">
    <source>
        <dbReference type="ARBA" id="ARBA00022801"/>
    </source>
</evidence>
<accession>A0A4V3CVP0</accession>
<evidence type="ECO:0000259" key="7">
    <source>
        <dbReference type="Pfam" id="PF01975"/>
    </source>
</evidence>
<evidence type="ECO:0000313" key="8">
    <source>
        <dbReference type="EMBL" id="TDP83278.1"/>
    </source>
</evidence>
<dbReference type="EC" id="3.1.3.5" evidence="3"/>
<keyword evidence="5" id="KW-0378">Hydrolase</keyword>
<dbReference type="GO" id="GO:0008253">
    <property type="term" value="F:5'-nucleotidase activity"/>
    <property type="evidence" value="ECO:0007669"/>
    <property type="project" value="UniProtKB-EC"/>
</dbReference>
<name>A0A4V3CVP0_9HYPH</name>
<reference evidence="8 9" key="1">
    <citation type="submission" date="2019-03" db="EMBL/GenBank/DDBJ databases">
        <title>Genomic Encyclopedia of Type Strains, Phase IV (KMG-IV): sequencing the most valuable type-strain genomes for metagenomic binning, comparative biology and taxonomic classification.</title>
        <authorList>
            <person name="Goeker M."/>
        </authorList>
    </citation>
    <scope>NUCLEOTIDE SEQUENCE [LARGE SCALE GENOMIC DNA]</scope>
    <source>
        <strain evidence="8 9">DSM 102969</strain>
    </source>
</reference>
<evidence type="ECO:0000313" key="9">
    <source>
        <dbReference type="Proteomes" id="UP000294547"/>
    </source>
</evidence>
<evidence type="ECO:0000256" key="3">
    <source>
        <dbReference type="ARBA" id="ARBA00012643"/>
    </source>
</evidence>
<evidence type="ECO:0000256" key="2">
    <source>
        <dbReference type="ARBA" id="ARBA00011062"/>
    </source>
</evidence>
<keyword evidence="6" id="KW-0732">Signal</keyword>
<sequence length="288" mass="29116">MRSVRALALAAVVLPLVAGEALAARILLTNDDGYDAPGIVALAAALKKAGHDVTIVAPAANRSGSSTAITTAPFAVTKIADKVYSVDGTPATTVLYGVSVIFKDAAPDLVVSGTNTGANVGASTVLSGTVGNTVAAMTQFVPSIPAIAFSADLLDADPTSAANKKQFATVAAYGAKLVARLLKAEPKLGKVGRFALNVNWPGVTADKIAGVRYAVQGRAITFSWGFREVSPGTWAISPSAAPAQKDVVRSDSALLAKKFVTISVLDGDYTAPAAVEAAVSAAVGRPTP</sequence>
<evidence type="ECO:0000256" key="6">
    <source>
        <dbReference type="SAM" id="SignalP"/>
    </source>
</evidence>
<dbReference type="InterPro" id="IPR030048">
    <property type="entry name" value="SurE"/>
</dbReference>
<evidence type="ECO:0000256" key="4">
    <source>
        <dbReference type="ARBA" id="ARBA00022723"/>
    </source>
</evidence>